<dbReference type="OrthoDB" id="10261062at2759"/>
<organism evidence="5 6">
    <name type="scientific">Penicillium salamii</name>
    <dbReference type="NCBI Taxonomy" id="1612424"/>
    <lineage>
        <taxon>Eukaryota</taxon>
        <taxon>Fungi</taxon>
        <taxon>Dikarya</taxon>
        <taxon>Ascomycota</taxon>
        <taxon>Pezizomycotina</taxon>
        <taxon>Eurotiomycetes</taxon>
        <taxon>Eurotiomycetidae</taxon>
        <taxon>Eurotiales</taxon>
        <taxon>Aspergillaceae</taxon>
        <taxon>Penicillium</taxon>
    </lineage>
</organism>
<dbReference type="PANTHER" id="PTHR46551:SF1">
    <property type="entry name" value="SAP DOMAIN-CONTAINING RIBONUCLEOPROTEIN"/>
    <property type="match status" value="1"/>
</dbReference>
<dbReference type="EMBL" id="CAJVPD010000044">
    <property type="protein sequence ID" value="CAG8266040.1"/>
    <property type="molecule type" value="Genomic_DNA"/>
</dbReference>
<keyword evidence="1" id="KW-0597">Phosphoprotein</keyword>
<dbReference type="Pfam" id="PF02037">
    <property type="entry name" value="SAP"/>
    <property type="match status" value="1"/>
</dbReference>
<dbReference type="SUPFAM" id="SSF68906">
    <property type="entry name" value="SAP domain"/>
    <property type="match status" value="1"/>
</dbReference>
<dbReference type="SMART" id="SM00513">
    <property type="entry name" value="SAP"/>
    <property type="match status" value="1"/>
</dbReference>
<dbReference type="InterPro" id="IPR052240">
    <property type="entry name" value="SAP_domain_ribonucleoprotein"/>
</dbReference>
<feature type="compositionally biased region" description="Basic and acidic residues" evidence="3">
    <location>
        <begin position="324"/>
        <end position="334"/>
    </location>
</feature>
<gene>
    <name evidence="5" type="ORF">PSALAMII_LOCUS1052</name>
</gene>
<dbReference type="GO" id="GO:0016973">
    <property type="term" value="P:poly(A)+ mRNA export from nucleus"/>
    <property type="evidence" value="ECO:0007669"/>
    <property type="project" value="TreeGrafter"/>
</dbReference>
<dbReference type="Pfam" id="PF18592">
    <property type="entry name" value="Tho1_MOS11_C"/>
    <property type="match status" value="1"/>
</dbReference>
<evidence type="ECO:0000313" key="5">
    <source>
        <dbReference type="EMBL" id="CAG8266040.1"/>
    </source>
</evidence>
<accession>A0A9W4IDU1</accession>
<feature type="compositionally biased region" description="Basic and acidic residues" evidence="3">
    <location>
        <begin position="263"/>
        <end position="302"/>
    </location>
</feature>
<dbReference type="InterPro" id="IPR003034">
    <property type="entry name" value="SAP_dom"/>
</dbReference>
<dbReference type="Gene3D" id="1.10.720.30">
    <property type="entry name" value="SAP domain"/>
    <property type="match status" value="1"/>
</dbReference>
<dbReference type="InterPro" id="IPR036361">
    <property type="entry name" value="SAP_dom_sf"/>
</dbReference>
<dbReference type="AlphaFoldDB" id="A0A9W4IDU1"/>
<feature type="domain" description="SAP" evidence="4">
    <location>
        <begin position="64"/>
        <end position="98"/>
    </location>
</feature>
<comment type="similarity">
    <text evidence="2">Belongs to the SAP domain-containing ribonucleoprotein family.</text>
</comment>
<evidence type="ECO:0000256" key="3">
    <source>
        <dbReference type="SAM" id="MobiDB-lite"/>
    </source>
</evidence>
<feature type="compositionally biased region" description="Basic and acidic residues" evidence="3">
    <location>
        <begin position="86"/>
        <end position="101"/>
    </location>
</feature>
<evidence type="ECO:0000256" key="1">
    <source>
        <dbReference type="ARBA" id="ARBA00022553"/>
    </source>
</evidence>
<comment type="caution">
    <text evidence="5">The sequence shown here is derived from an EMBL/GenBank/DDBJ whole genome shotgun (WGS) entry which is preliminary data.</text>
</comment>
<dbReference type="GO" id="GO:0005634">
    <property type="term" value="C:nucleus"/>
    <property type="evidence" value="ECO:0007669"/>
    <property type="project" value="TreeGrafter"/>
</dbReference>
<feature type="region of interest" description="Disordered" evidence="3">
    <location>
        <begin position="236"/>
        <end position="343"/>
    </location>
</feature>
<protein>
    <recommendedName>
        <fullName evidence="4">SAP domain-containing protein</fullName>
    </recommendedName>
</protein>
<reference evidence="5" key="1">
    <citation type="submission" date="2021-07" db="EMBL/GenBank/DDBJ databases">
        <authorList>
            <person name="Branca A.L. A."/>
        </authorList>
    </citation>
    <scope>NUCLEOTIDE SEQUENCE</scope>
</reference>
<sequence length="343" mass="37047">MLSFVPEVSNYIHNCSDLKLPGASRVLDFHFVFNLRSPEIFAISSSPCLYLNLRQAIYRKMTDYSKKTNAELVEILKARSLPHTGKKADMVSRLQENDQNKPTDAAAPAPAAKTDAAEDVIDWDDEPSETPAQASTETGAAAIAAGGQGPVSNPVAVPNQKLDENPATTDDLKVESTGAAPAAQVATEAAPVETKPPVDYTRGLPQTDLEAELAKRKARAEKFGIVESEETALKEATKQLERAQRFGTGVEETGVSRLDQALPDERPRKRGNESRDARGGKRRDTGRNRNRRGDGNRNRNEGNKTNAGVKKPAAGGSAGAQKNWSEKDNAAMEARKKRFAAAA</sequence>
<proteinExistence type="inferred from homology"/>
<dbReference type="PANTHER" id="PTHR46551">
    <property type="entry name" value="SAP DOMAIN-CONTAINING RIBONUCLEOPROTEIN"/>
    <property type="match status" value="1"/>
</dbReference>
<name>A0A9W4IDU1_9EURO</name>
<dbReference type="InterPro" id="IPR040746">
    <property type="entry name" value="THO1_MOS11_C"/>
</dbReference>
<dbReference type="Proteomes" id="UP001152592">
    <property type="component" value="Unassembled WGS sequence"/>
</dbReference>
<feature type="region of interest" description="Disordered" evidence="3">
    <location>
        <begin position="86"/>
        <end position="116"/>
    </location>
</feature>
<evidence type="ECO:0000313" key="6">
    <source>
        <dbReference type="Proteomes" id="UP001152592"/>
    </source>
</evidence>
<evidence type="ECO:0000259" key="4">
    <source>
        <dbReference type="SMART" id="SM00513"/>
    </source>
</evidence>
<feature type="compositionally biased region" description="Low complexity" evidence="3">
    <location>
        <begin position="102"/>
        <end position="114"/>
    </location>
</feature>
<evidence type="ECO:0000256" key="2">
    <source>
        <dbReference type="ARBA" id="ARBA00046328"/>
    </source>
</evidence>